<protein>
    <submittedName>
        <fullName evidence="2">Uncharacterized protein DUF2529</fullName>
    </submittedName>
</protein>
<dbReference type="Gene3D" id="3.40.50.10490">
    <property type="entry name" value="Glucose-6-phosphate isomerase like protein, domain 1"/>
    <property type="match status" value="1"/>
</dbReference>
<keyword evidence="3" id="KW-1185">Reference proteome</keyword>
<dbReference type="GO" id="GO:0097367">
    <property type="term" value="F:carbohydrate derivative binding"/>
    <property type="evidence" value="ECO:0007669"/>
    <property type="project" value="InterPro"/>
</dbReference>
<proteinExistence type="predicted"/>
<dbReference type="InterPro" id="IPR019676">
    <property type="entry name" value="DUF2529"/>
</dbReference>
<dbReference type="OrthoDB" id="2737584at2"/>
<organism evidence="2 3">
    <name type="scientific">Paranoxybacillus vitaminiphilus</name>
    <dbReference type="NCBI Taxonomy" id="581036"/>
    <lineage>
        <taxon>Bacteria</taxon>
        <taxon>Bacillati</taxon>
        <taxon>Bacillota</taxon>
        <taxon>Bacilli</taxon>
        <taxon>Bacillales</taxon>
        <taxon>Anoxybacillaceae</taxon>
        <taxon>Paranoxybacillus</taxon>
    </lineage>
</organism>
<dbReference type="RefSeq" id="WP_111644768.1">
    <property type="nucleotide sequence ID" value="NZ_QLMH01000004.1"/>
</dbReference>
<comment type="caution">
    <text evidence="2">The sequence shown here is derived from an EMBL/GenBank/DDBJ whole genome shotgun (WGS) entry which is preliminary data.</text>
</comment>
<dbReference type="EMBL" id="QLMH01000004">
    <property type="protein sequence ID" value="RAK20472.1"/>
    <property type="molecule type" value="Genomic_DNA"/>
</dbReference>
<gene>
    <name evidence="2" type="ORF">B0I26_104124</name>
</gene>
<dbReference type="InterPro" id="IPR046348">
    <property type="entry name" value="SIS_dom_sf"/>
</dbReference>
<dbReference type="Proteomes" id="UP000248555">
    <property type="component" value="Unassembled WGS sequence"/>
</dbReference>
<dbReference type="Pfam" id="PF10740">
    <property type="entry name" value="DUF2529"/>
    <property type="match status" value="1"/>
</dbReference>
<evidence type="ECO:0000259" key="1">
    <source>
        <dbReference type="Pfam" id="PF10740"/>
    </source>
</evidence>
<dbReference type="AlphaFoldDB" id="A0A327YJC3"/>
<dbReference type="SUPFAM" id="SSF53697">
    <property type="entry name" value="SIS domain"/>
    <property type="match status" value="1"/>
</dbReference>
<dbReference type="GO" id="GO:1901135">
    <property type="term" value="P:carbohydrate derivative metabolic process"/>
    <property type="evidence" value="ECO:0007669"/>
    <property type="project" value="InterPro"/>
</dbReference>
<sequence length="175" mass="19573">MLKIFMTQLSGYFKKIAEQEEFNLEDGARLLAQALFGDGHIFLHGFNEMEAIVLEATMGQEPMPKAKKLIENGTMADVDETDRILLITRFSHDKEAIALAQQLKERGLQIVGLSAVVDEANASLADYVDVHIDTKLVKPLIPDEDGSRFGFPAVMTALFAYYGLLFTIKEILDEY</sequence>
<evidence type="ECO:0000313" key="3">
    <source>
        <dbReference type="Proteomes" id="UP000248555"/>
    </source>
</evidence>
<reference evidence="2 3" key="1">
    <citation type="submission" date="2018-06" db="EMBL/GenBank/DDBJ databases">
        <title>Genomic Encyclopedia of Type Strains, Phase III (KMG-III): the genomes of soil and plant-associated and newly described type strains.</title>
        <authorList>
            <person name="Whitman W."/>
        </authorList>
    </citation>
    <scope>NUCLEOTIDE SEQUENCE [LARGE SCALE GENOMIC DNA]</scope>
    <source>
        <strain evidence="2 3">CGMCC 1.8979</strain>
    </source>
</reference>
<accession>A0A327YJC3</accession>
<name>A0A327YJC3_9BACL</name>
<evidence type="ECO:0000313" key="2">
    <source>
        <dbReference type="EMBL" id="RAK20472.1"/>
    </source>
</evidence>
<feature type="domain" description="DUF2529" evidence="1">
    <location>
        <begin position="1"/>
        <end position="172"/>
    </location>
</feature>